<proteinExistence type="predicted"/>
<gene>
    <name evidence="3" type="ORF">ACFPOH_05955</name>
</gene>
<dbReference type="Gene3D" id="3.10.290.10">
    <property type="entry name" value="RNA-binding S4 domain"/>
    <property type="match status" value="1"/>
</dbReference>
<dbReference type="Pfam" id="PF01479">
    <property type="entry name" value="S4"/>
    <property type="match status" value="1"/>
</dbReference>
<name>A0ABW0R9E9_9BACL</name>
<dbReference type="InterPro" id="IPR002942">
    <property type="entry name" value="S4_RNA-bd"/>
</dbReference>
<dbReference type="Pfam" id="PF21278">
    <property type="entry name" value="YlmH_1st"/>
    <property type="match status" value="1"/>
</dbReference>
<dbReference type="SMART" id="SM00363">
    <property type="entry name" value="S4"/>
    <property type="match status" value="1"/>
</dbReference>
<dbReference type="PANTHER" id="PTHR13633:SF3">
    <property type="entry name" value="MITOCHONDRIAL TRANSCRIPTION RESCUE FACTOR 1"/>
    <property type="match status" value="1"/>
</dbReference>
<keyword evidence="4" id="KW-1185">Reference proteome</keyword>
<protein>
    <submittedName>
        <fullName evidence="3">RNA-binding protein</fullName>
    </submittedName>
</protein>
<organism evidence="3 4">
    <name type="scientific">Ureibacillus suwonensis</name>
    <dbReference type="NCBI Taxonomy" id="313007"/>
    <lineage>
        <taxon>Bacteria</taxon>
        <taxon>Bacillati</taxon>
        <taxon>Bacillota</taxon>
        <taxon>Bacilli</taxon>
        <taxon>Bacillales</taxon>
        <taxon>Caryophanaceae</taxon>
        <taxon>Ureibacillus</taxon>
    </lineage>
</organism>
<evidence type="ECO:0000256" key="1">
    <source>
        <dbReference type="PROSITE-ProRule" id="PRU00182"/>
    </source>
</evidence>
<dbReference type="EMBL" id="JBHSNQ010000048">
    <property type="protein sequence ID" value="MFC5541324.1"/>
    <property type="molecule type" value="Genomic_DNA"/>
</dbReference>
<dbReference type="CDD" id="cd00165">
    <property type="entry name" value="S4"/>
    <property type="match status" value="1"/>
</dbReference>
<dbReference type="Pfam" id="PF17774">
    <property type="entry name" value="YlmH_RBD"/>
    <property type="match status" value="1"/>
</dbReference>
<dbReference type="InterPro" id="IPR036986">
    <property type="entry name" value="S4_RNA-bd_sf"/>
</dbReference>
<dbReference type="SUPFAM" id="SSF55174">
    <property type="entry name" value="Alpha-L RNA-binding motif"/>
    <property type="match status" value="1"/>
</dbReference>
<evidence type="ECO:0000259" key="2">
    <source>
        <dbReference type="SMART" id="SM00363"/>
    </source>
</evidence>
<comment type="caution">
    <text evidence="3">The sequence shown here is derived from an EMBL/GenBank/DDBJ whole genome shotgun (WGS) entry which is preliminary data.</text>
</comment>
<accession>A0ABW0R9E9</accession>
<dbReference type="Gene3D" id="3.30.1370.160">
    <property type="match status" value="1"/>
</dbReference>
<feature type="domain" description="RNA-binding S4" evidence="2">
    <location>
        <begin position="183"/>
        <end position="243"/>
    </location>
</feature>
<dbReference type="InterPro" id="IPR012677">
    <property type="entry name" value="Nucleotide-bd_a/b_plait_sf"/>
</dbReference>
<dbReference type="PROSITE" id="PS50889">
    <property type="entry name" value="S4"/>
    <property type="match status" value="1"/>
</dbReference>
<dbReference type="Gene3D" id="3.30.70.330">
    <property type="match status" value="1"/>
</dbReference>
<keyword evidence="1" id="KW-0694">RNA-binding</keyword>
<dbReference type="PANTHER" id="PTHR13633">
    <property type="entry name" value="MITOCHONDRIAL TRANSCRIPTION RESCUE FACTOR 1"/>
    <property type="match status" value="1"/>
</dbReference>
<dbReference type="InterPro" id="IPR040591">
    <property type="entry name" value="RqcP2_RBD"/>
</dbReference>
<dbReference type="RefSeq" id="WP_342469941.1">
    <property type="nucleotide sequence ID" value="NZ_JBHSNQ010000048.1"/>
</dbReference>
<evidence type="ECO:0000313" key="4">
    <source>
        <dbReference type="Proteomes" id="UP001595978"/>
    </source>
</evidence>
<reference evidence="4" key="1">
    <citation type="journal article" date="2019" name="Int. J. Syst. Evol. Microbiol.">
        <title>The Global Catalogue of Microorganisms (GCM) 10K type strain sequencing project: providing services to taxonomists for standard genome sequencing and annotation.</title>
        <authorList>
            <consortium name="The Broad Institute Genomics Platform"/>
            <consortium name="The Broad Institute Genome Sequencing Center for Infectious Disease"/>
            <person name="Wu L."/>
            <person name="Ma J."/>
        </authorList>
    </citation>
    <scope>NUCLEOTIDE SEQUENCE [LARGE SCALE GENOMIC DNA]</scope>
    <source>
        <strain evidence="4">CCUG 56331</strain>
    </source>
</reference>
<dbReference type="Proteomes" id="UP001595978">
    <property type="component" value="Unassembled WGS sequence"/>
</dbReference>
<evidence type="ECO:0000313" key="3">
    <source>
        <dbReference type="EMBL" id="MFC5541324.1"/>
    </source>
</evidence>
<dbReference type="InterPro" id="IPR048443">
    <property type="entry name" value="RqcP2_N"/>
</dbReference>
<sequence>MQNIMQHFRKDEHPFIERVIEWKKEVEDRYAPKLTAFLDPRELHIVQSIVGNHDGLSVYGEGMFQEAERKRVYIAPSYFIPTMEDYDITVLQLTFPSKFVQLKHPDVLGALLSLGIDRKHFGDIRIDEETIQFACTSEIASYVKTNLKKVGKIHVRIQELENMDQLIPPQGEWKEQRLTVSSMRLDAVLSSSFNLSRQKSQNLIRGSKVKVNFALCEETAFELQEGDLVSCRGYGRFKIDGIEGRTKKEKIRLVISQIERK</sequence>